<organism evidence="1 2">
    <name type="scientific">Paragonimus heterotremus</name>
    <dbReference type="NCBI Taxonomy" id="100268"/>
    <lineage>
        <taxon>Eukaryota</taxon>
        <taxon>Metazoa</taxon>
        <taxon>Spiralia</taxon>
        <taxon>Lophotrochozoa</taxon>
        <taxon>Platyhelminthes</taxon>
        <taxon>Trematoda</taxon>
        <taxon>Digenea</taxon>
        <taxon>Plagiorchiida</taxon>
        <taxon>Troglotremata</taxon>
        <taxon>Troglotrematidae</taxon>
        <taxon>Paragonimus</taxon>
    </lineage>
</organism>
<dbReference type="OrthoDB" id="6264918at2759"/>
<evidence type="ECO:0000313" key="2">
    <source>
        <dbReference type="Proteomes" id="UP000748531"/>
    </source>
</evidence>
<keyword evidence="2" id="KW-1185">Reference proteome</keyword>
<sequence>MISPAFNMVRHKASAAHHELYLSKTDSLEERIARSFVFVEPKPVAEEIVEETVDDVEIMKPQLGARSGKRTSRKRLAEEPFVVRPAFDVQTVCVSAEALLAESSIPEHKMLRTTNRS</sequence>
<proteinExistence type="predicted"/>
<gene>
    <name evidence="1" type="ORF">PHET_11213</name>
</gene>
<comment type="caution">
    <text evidence="1">The sequence shown here is derived from an EMBL/GenBank/DDBJ whole genome shotgun (WGS) entry which is preliminary data.</text>
</comment>
<dbReference type="AlphaFoldDB" id="A0A8J4STV4"/>
<dbReference type="Proteomes" id="UP000748531">
    <property type="component" value="Unassembled WGS sequence"/>
</dbReference>
<evidence type="ECO:0000313" key="1">
    <source>
        <dbReference type="EMBL" id="KAF5396185.1"/>
    </source>
</evidence>
<dbReference type="EMBL" id="LUCH01008928">
    <property type="protein sequence ID" value="KAF5396185.1"/>
    <property type="molecule type" value="Genomic_DNA"/>
</dbReference>
<accession>A0A8J4STV4</accession>
<reference evidence="1" key="1">
    <citation type="submission" date="2019-05" db="EMBL/GenBank/DDBJ databases">
        <title>Annotation for the trematode Paragonimus heterotremus.</title>
        <authorList>
            <person name="Choi Y.-J."/>
        </authorList>
    </citation>
    <scope>NUCLEOTIDE SEQUENCE</scope>
    <source>
        <strain evidence="1">LC</strain>
    </source>
</reference>
<protein>
    <submittedName>
        <fullName evidence="1">Uncharacterized protein</fullName>
    </submittedName>
</protein>
<name>A0A8J4STV4_9TREM</name>